<evidence type="ECO:0000313" key="2">
    <source>
        <dbReference type="Proteomes" id="UP000198921"/>
    </source>
</evidence>
<keyword evidence="1" id="KW-0560">Oxidoreductase</keyword>
<keyword evidence="1" id="KW-0503">Monooxygenase</keyword>
<dbReference type="GO" id="GO:0004497">
    <property type="term" value="F:monooxygenase activity"/>
    <property type="evidence" value="ECO:0007669"/>
    <property type="project" value="UniProtKB-KW"/>
</dbReference>
<dbReference type="Proteomes" id="UP000198921">
    <property type="component" value="Unassembled WGS sequence"/>
</dbReference>
<accession>A0A1H3B2E7</accession>
<name>A0A1H3B2E7_9ACTN</name>
<sequence>MAPHFQGGEISHAQATLDVKEHAMGKREDYAAQQLQAVATMTERYEQEKAGG</sequence>
<dbReference type="RefSeq" id="WP_244522275.1">
    <property type="nucleotide sequence ID" value="NZ_FNOT01000001.1"/>
</dbReference>
<proteinExistence type="predicted"/>
<organism evidence="1 2">
    <name type="scientific">Geodermatophilus africanus</name>
    <dbReference type="NCBI Taxonomy" id="1137993"/>
    <lineage>
        <taxon>Bacteria</taxon>
        <taxon>Bacillati</taxon>
        <taxon>Actinomycetota</taxon>
        <taxon>Actinomycetes</taxon>
        <taxon>Geodermatophilales</taxon>
        <taxon>Geodermatophilaceae</taxon>
        <taxon>Geodermatophilus</taxon>
    </lineage>
</organism>
<dbReference type="STRING" id="1137993.SAMN05660209_00270"/>
<dbReference type="EMBL" id="FNOT01000001">
    <property type="protein sequence ID" value="SDX35831.1"/>
    <property type="molecule type" value="Genomic_DNA"/>
</dbReference>
<protein>
    <submittedName>
        <fullName evidence="1">Limonene 1,2-monooxygenase</fullName>
    </submittedName>
</protein>
<dbReference type="AlphaFoldDB" id="A0A1H3B2E7"/>
<keyword evidence="2" id="KW-1185">Reference proteome</keyword>
<reference evidence="2" key="1">
    <citation type="submission" date="2016-10" db="EMBL/GenBank/DDBJ databases">
        <authorList>
            <person name="Varghese N."/>
            <person name="Submissions S."/>
        </authorList>
    </citation>
    <scope>NUCLEOTIDE SEQUENCE [LARGE SCALE GENOMIC DNA]</scope>
    <source>
        <strain evidence="2">DSM 45422</strain>
    </source>
</reference>
<evidence type="ECO:0000313" key="1">
    <source>
        <dbReference type="EMBL" id="SDX35831.1"/>
    </source>
</evidence>
<gene>
    <name evidence="1" type="ORF">SAMN05660209_00270</name>
</gene>